<comment type="caution">
    <text evidence="2">The sequence shown here is derived from an EMBL/GenBank/DDBJ whole genome shotgun (WGS) entry which is preliminary data.</text>
</comment>
<evidence type="ECO:0000259" key="1">
    <source>
        <dbReference type="PROSITE" id="PS51186"/>
    </source>
</evidence>
<accession>A0A225AUI6</accession>
<dbReference type="Gene3D" id="3.40.630.30">
    <property type="match status" value="1"/>
</dbReference>
<evidence type="ECO:0000313" key="3">
    <source>
        <dbReference type="Proteomes" id="UP000214365"/>
    </source>
</evidence>
<dbReference type="GeneID" id="31006243"/>
<dbReference type="Proteomes" id="UP000214365">
    <property type="component" value="Unassembled WGS sequence"/>
</dbReference>
<dbReference type="AlphaFoldDB" id="A0A225AUI6"/>
<dbReference type="PROSITE" id="PS51186">
    <property type="entry name" value="GNAT"/>
    <property type="match status" value="1"/>
</dbReference>
<dbReference type="GO" id="GO:0006048">
    <property type="term" value="P:UDP-N-acetylglucosamine biosynthetic process"/>
    <property type="evidence" value="ECO:0007669"/>
    <property type="project" value="UniProtKB-UniPathway"/>
</dbReference>
<dbReference type="InterPro" id="IPR016181">
    <property type="entry name" value="Acyl_CoA_acyltransferase"/>
</dbReference>
<sequence length="174" mass="18887">MPRKLPPGYILHPGYPPAEIYVDLRKSAGLSPHTATQAIAAFNGSWYGCYITFNPSAAQAQDPQTERESSSSSSLSNESEIVAMGRIVGDGGWYFVIADMAVLPAHQRKGLGDYVLKHLIQKIKSTPPMSTAMQDGGIAPYVNLLADGPGRLLYERNGFEFTAPHSMGMALKWT</sequence>
<dbReference type="SUPFAM" id="SSF55729">
    <property type="entry name" value="Acyl-CoA N-acyltransferases (Nat)"/>
    <property type="match status" value="1"/>
</dbReference>
<keyword evidence="3" id="KW-1185">Reference proteome</keyword>
<dbReference type="STRING" id="1441469.A0A225AUI6"/>
<feature type="domain" description="N-acetyltransferase" evidence="1">
    <location>
        <begin position="22"/>
        <end position="174"/>
    </location>
</feature>
<dbReference type="InterPro" id="IPR000182">
    <property type="entry name" value="GNAT_dom"/>
</dbReference>
<proteinExistence type="predicted"/>
<gene>
    <name evidence="2" type="ORF">UA08_06488</name>
</gene>
<dbReference type="EMBL" id="LFMY01000010">
    <property type="protein sequence ID" value="OKL58075.1"/>
    <property type="molecule type" value="Genomic_DNA"/>
</dbReference>
<organism evidence="2 3">
    <name type="scientific">Talaromyces atroroseus</name>
    <dbReference type="NCBI Taxonomy" id="1441469"/>
    <lineage>
        <taxon>Eukaryota</taxon>
        <taxon>Fungi</taxon>
        <taxon>Dikarya</taxon>
        <taxon>Ascomycota</taxon>
        <taxon>Pezizomycotina</taxon>
        <taxon>Eurotiomycetes</taxon>
        <taxon>Eurotiomycetidae</taxon>
        <taxon>Eurotiales</taxon>
        <taxon>Trichocomaceae</taxon>
        <taxon>Talaromyces</taxon>
        <taxon>Talaromyces sect. Trachyspermi</taxon>
    </lineage>
</organism>
<dbReference type="GO" id="GO:0016747">
    <property type="term" value="F:acyltransferase activity, transferring groups other than amino-acyl groups"/>
    <property type="evidence" value="ECO:0007669"/>
    <property type="project" value="InterPro"/>
</dbReference>
<dbReference type="OrthoDB" id="2744543at2759"/>
<dbReference type="RefSeq" id="XP_020118196.1">
    <property type="nucleotide sequence ID" value="XM_020268771.1"/>
</dbReference>
<dbReference type="UniPathway" id="UPA00113">
    <property type="reaction ID" value="UER00529"/>
</dbReference>
<reference evidence="2 3" key="1">
    <citation type="submission" date="2015-06" db="EMBL/GenBank/DDBJ databases">
        <title>Talaromyces atroroseus IBT 11181 draft genome.</title>
        <authorList>
            <person name="Rasmussen K.B."/>
            <person name="Rasmussen S."/>
            <person name="Petersen B."/>
            <person name="Sicheritz-Ponten T."/>
            <person name="Mortensen U.H."/>
            <person name="Thrane U."/>
        </authorList>
    </citation>
    <scope>NUCLEOTIDE SEQUENCE [LARGE SCALE GENOMIC DNA]</scope>
    <source>
        <strain evidence="2 3">IBT 11181</strain>
    </source>
</reference>
<name>A0A225AUI6_TALAT</name>
<protein>
    <recommendedName>
        <fullName evidence="1">N-acetyltransferase domain-containing protein</fullName>
    </recommendedName>
</protein>
<dbReference type="Pfam" id="PF13508">
    <property type="entry name" value="Acetyltransf_7"/>
    <property type="match status" value="1"/>
</dbReference>
<dbReference type="CDD" id="cd04301">
    <property type="entry name" value="NAT_SF"/>
    <property type="match status" value="1"/>
</dbReference>
<evidence type="ECO:0000313" key="2">
    <source>
        <dbReference type="EMBL" id="OKL58075.1"/>
    </source>
</evidence>